<proteinExistence type="predicted"/>
<evidence type="ECO:0000256" key="1">
    <source>
        <dbReference type="SAM" id="Phobius"/>
    </source>
</evidence>
<reference evidence="2 3" key="1">
    <citation type="journal article" date="2015" name="Nature">
        <title>rRNA introns, odd ribosomes, and small enigmatic genomes across a large radiation of phyla.</title>
        <authorList>
            <person name="Brown C.T."/>
            <person name="Hug L.A."/>
            <person name="Thomas B.C."/>
            <person name="Sharon I."/>
            <person name="Castelle C.J."/>
            <person name="Singh A."/>
            <person name="Wilkins M.J."/>
            <person name="Williams K.H."/>
            <person name="Banfield J.F."/>
        </authorList>
    </citation>
    <scope>NUCLEOTIDE SEQUENCE [LARGE SCALE GENOMIC DNA]</scope>
</reference>
<keyword evidence="1" id="KW-0472">Membrane</keyword>
<gene>
    <name evidence="2" type="ORF">US75_C0049G0002</name>
</gene>
<sequence>MDEKVHFTDSFAQVSSSGIAITVEVKGDNINEGDIVCKNEEIYALCSVEYNTEILGVIIEKPAAAFEEEEKNNSHLVISNGKTVVRVSSQNGNIKKGDLITTSSRPGVGVLALKNGYVIGSALEDFSSDNPDNVDTIMVLMNIHPAAGLSGSRSNLMTALREGMSAPIFEPLDSLRYLLAALILLLSFVLGFAYFGRVSRTGIEAIGRNPMASRMIQISILMHILITIVIIILGFGMAYIILIL</sequence>
<comment type="caution">
    <text evidence="2">The sequence shown here is derived from an EMBL/GenBank/DDBJ whole genome shotgun (WGS) entry which is preliminary data.</text>
</comment>
<name>A0A0G0IGQ6_9BACT</name>
<dbReference type="EMBL" id="LBUE01000049">
    <property type="protein sequence ID" value="KKQ53802.1"/>
    <property type="molecule type" value="Genomic_DNA"/>
</dbReference>
<keyword evidence="1" id="KW-0812">Transmembrane</keyword>
<evidence type="ECO:0000313" key="3">
    <source>
        <dbReference type="Proteomes" id="UP000034096"/>
    </source>
</evidence>
<accession>A0A0G0IGQ6</accession>
<protein>
    <submittedName>
        <fullName evidence="2">Uncharacterized protein</fullName>
    </submittedName>
</protein>
<feature type="transmembrane region" description="Helical" evidence="1">
    <location>
        <begin position="175"/>
        <end position="195"/>
    </location>
</feature>
<organism evidence="2 3">
    <name type="scientific">Candidatus Woesebacteria bacterium GW2011_GWC1_38_13</name>
    <dbReference type="NCBI Taxonomy" id="1618583"/>
    <lineage>
        <taxon>Bacteria</taxon>
        <taxon>Candidatus Woeseibacteriota</taxon>
    </lineage>
</organism>
<evidence type="ECO:0000313" key="2">
    <source>
        <dbReference type="EMBL" id="KKQ53802.1"/>
    </source>
</evidence>
<feature type="transmembrane region" description="Helical" evidence="1">
    <location>
        <begin position="216"/>
        <end position="242"/>
    </location>
</feature>
<dbReference type="AlphaFoldDB" id="A0A0G0IGQ6"/>
<dbReference type="Proteomes" id="UP000034096">
    <property type="component" value="Unassembled WGS sequence"/>
</dbReference>
<keyword evidence="1" id="KW-1133">Transmembrane helix</keyword>